<sequence length="759" mass="83706">MRAATKPFVSTAVWTFDPRKLTRASFIDVPAHGRLRIVLPGGHGVPGSIFHQAHPNYLLKDSHLAGFLYYHLPYPAHFLSGHIRFRCTHDSSPHAFLHGHDLPNRAGLPWGFDLPRLFAREKQFAAWRRQLVFDGLVSEVQIDVAQRLLSQNHLRLNVLQRPAFVHDITQPFVVDLTVGMRVLVLGPNSVISVDLYPSVAYTGAAVVCFEPTGNGDEALRARVLTPLPNYHIFHSLHPNWSLDPILTRYLQEFRHLPPLRAGDLLPHPFQPGLPWVWRYDDKQPARSAALHCLFHPPKHFPSRHPSPADDVLAGRILIKPREKGLLLSDLMQRAASTPPFSSTTTDLSSFSPLEAAERMAGAEQLPSTPPSTPPSTLSSRASVGSSTPAMLSTTLTTASSTETPTPAEARMAEAVAEALRFSLKRGFDSRQSRDAYLARNQFILGKDEGANDKLKKFVKVEEKKVVVGDVGERTGSQSESADGAATTTTGSSKELTSTSGSIDDPTPPAASSTSTSVAPTPSPPAVQEPAFPSWRPPRDEVGWGFEPDAPRGLSERERTPLEVEREKERKKRALDGRAMRDWGEKRDYQGGPRNQDRAKPNPSQQGGGGAQRIKWKKPGASGIDPARSGPGQRERGGNGHGNGLRWGAEERRERERDGARSSKPGQRERDGHGGAPRKQPDGDRRESWNPGQRAREGTGGAPPRRQSDRNGGHGNGSKWDSIRRKSDDEWMKRMASVEDRMRRADRVQNDQSGTWGLRG</sequence>
<feature type="compositionally biased region" description="Low complexity" evidence="1">
    <location>
        <begin position="374"/>
        <end position="407"/>
    </location>
</feature>
<feature type="compositionally biased region" description="Low complexity" evidence="1">
    <location>
        <begin position="509"/>
        <end position="519"/>
    </location>
</feature>
<feature type="compositionally biased region" description="Low complexity" evidence="1">
    <location>
        <begin position="483"/>
        <end position="492"/>
    </location>
</feature>
<feature type="region of interest" description="Disordered" evidence="1">
    <location>
        <begin position="357"/>
        <end position="407"/>
    </location>
</feature>
<feature type="compositionally biased region" description="Basic and acidic residues" evidence="1">
    <location>
        <begin position="647"/>
        <end position="687"/>
    </location>
</feature>
<protein>
    <submittedName>
        <fullName evidence="2">Uncharacterized protein</fullName>
    </submittedName>
</protein>
<evidence type="ECO:0000313" key="2">
    <source>
        <dbReference type="EMBL" id="KAJ7017300.1"/>
    </source>
</evidence>
<feature type="compositionally biased region" description="Basic and acidic residues" evidence="1">
    <location>
        <begin position="462"/>
        <end position="472"/>
    </location>
</feature>
<organism evidence="2 3">
    <name type="scientific">Mycena alexandri</name>
    <dbReference type="NCBI Taxonomy" id="1745969"/>
    <lineage>
        <taxon>Eukaryota</taxon>
        <taxon>Fungi</taxon>
        <taxon>Dikarya</taxon>
        <taxon>Basidiomycota</taxon>
        <taxon>Agaricomycotina</taxon>
        <taxon>Agaricomycetes</taxon>
        <taxon>Agaricomycetidae</taxon>
        <taxon>Agaricales</taxon>
        <taxon>Marasmiineae</taxon>
        <taxon>Mycenaceae</taxon>
        <taxon>Mycena</taxon>
    </lineage>
</organism>
<feature type="region of interest" description="Disordered" evidence="1">
    <location>
        <begin position="462"/>
        <end position="733"/>
    </location>
</feature>
<proteinExistence type="predicted"/>
<feature type="compositionally biased region" description="Polar residues" evidence="1">
    <location>
        <begin position="749"/>
        <end position="759"/>
    </location>
</feature>
<gene>
    <name evidence="2" type="ORF">C8F04DRAFT_1244269</name>
</gene>
<dbReference type="EMBL" id="JARJCM010000419">
    <property type="protein sequence ID" value="KAJ7017300.1"/>
    <property type="molecule type" value="Genomic_DNA"/>
</dbReference>
<feature type="region of interest" description="Disordered" evidence="1">
    <location>
        <begin position="740"/>
        <end position="759"/>
    </location>
</feature>
<evidence type="ECO:0000256" key="1">
    <source>
        <dbReference type="SAM" id="MobiDB-lite"/>
    </source>
</evidence>
<comment type="caution">
    <text evidence="2">The sequence shown here is derived from an EMBL/GenBank/DDBJ whole genome shotgun (WGS) entry which is preliminary data.</text>
</comment>
<dbReference type="Proteomes" id="UP001218188">
    <property type="component" value="Unassembled WGS sequence"/>
</dbReference>
<feature type="compositionally biased region" description="Basic and acidic residues" evidence="1">
    <location>
        <begin position="553"/>
        <end position="599"/>
    </location>
</feature>
<keyword evidence="3" id="KW-1185">Reference proteome</keyword>
<dbReference type="AlphaFoldDB" id="A0AAD6WLW2"/>
<name>A0AAD6WLW2_9AGAR</name>
<reference evidence="2" key="1">
    <citation type="submission" date="2023-03" db="EMBL/GenBank/DDBJ databases">
        <title>Massive genome expansion in bonnet fungi (Mycena s.s.) driven by repeated elements and novel gene families across ecological guilds.</title>
        <authorList>
            <consortium name="Lawrence Berkeley National Laboratory"/>
            <person name="Harder C.B."/>
            <person name="Miyauchi S."/>
            <person name="Viragh M."/>
            <person name="Kuo A."/>
            <person name="Thoen E."/>
            <person name="Andreopoulos B."/>
            <person name="Lu D."/>
            <person name="Skrede I."/>
            <person name="Drula E."/>
            <person name="Henrissat B."/>
            <person name="Morin E."/>
            <person name="Kohler A."/>
            <person name="Barry K."/>
            <person name="LaButti K."/>
            <person name="Morin E."/>
            <person name="Salamov A."/>
            <person name="Lipzen A."/>
            <person name="Mereny Z."/>
            <person name="Hegedus B."/>
            <person name="Baldrian P."/>
            <person name="Stursova M."/>
            <person name="Weitz H."/>
            <person name="Taylor A."/>
            <person name="Grigoriev I.V."/>
            <person name="Nagy L.G."/>
            <person name="Martin F."/>
            <person name="Kauserud H."/>
        </authorList>
    </citation>
    <scope>NUCLEOTIDE SEQUENCE</scope>
    <source>
        <strain evidence="2">CBHHK200</strain>
    </source>
</reference>
<feature type="compositionally biased region" description="Basic and acidic residues" evidence="1">
    <location>
        <begin position="720"/>
        <end position="733"/>
    </location>
</feature>
<evidence type="ECO:0000313" key="3">
    <source>
        <dbReference type="Proteomes" id="UP001218188"/>
    </source>
</evidence>
<accession>A0AAD6WLW2</accession>